<protein>
    <submittedName>
        <fullName evidence="1">Uncharacterized protein</fullName>
    </submittedName>
</protein>
<evidence type="ECO:0000313" key="1">
    <source>
        <dbReference type="EMBL" id="KAJ7998968.1"/>
    </source>
</evidence>
<dbReference type="Proteomes" id="UP001157502">
    <property type="component" value="Chromosome 17"/>
</dbReference>
<keyword evidence="2" id="KW-1185">Reference proteome</keyword>
<accession>A0ACC2G5U4</accession>
<name>A0ACC2G5U4_DALPE</name>
<organism evidence="1 2">
    <name type="scientific">Dallia pectoralis</name>
    <name type="common">Alaska blackfish</name>
    <dbReference type="NCBI Taxonomy" id="75939"/>
    <lineage>
        <taxon>Eukaryota</taxon>
        <taxon>Metazoa</taxon>
        <taxon>Chordata</taxon>
        <taxon>Craniata</taxon>
        <taxon>Vertebrata</taxon>
        <taxon>Euteleostomi</taxon>
        <taxon>Actinopterygii</taxon>
        <taxon>Neopterygii</taxon>
        <taxon>Teleostei</taxon>
        <taxon>Protacanthopterygii</taxon>
        <taxon>Esociformes</taxon>
        <taxon>Umbridae</taxon>
        <taxon>Dallia</taxon>
    </lineage>
</organism>
<gene>
    <name evidence="1" type="ORF">DPEC_G00210500</name>
</gene>
<sequence>MQNADGDIMFQMLDILTPERGWLFAAPDGKGHGFTRSRVARGRAVSGAGGNGELSFTETQAGREALRGPLWHYGLVIAAPPIISALPPLSQPTELQSTASHTLTRSGAWADYIQEGQRGMSGAESPDDDPGRNKCYPRAPSSPISPARRHGTCSYRNNGILWQRERPATAVEPVGLWGNVCLNPRILPVERLICEQLPYPDRDDARRIQIN</sequence>
<reference evidence="1" key="1">
    <citation type="submission" date="2021-05" db="EMBL/GenBank/DDBJ databases">
        <authorList>
            <person name="Pan Q."/>
            <person name="Jouanno E."/>
            <person name="Zahm M."/>
            <person name="Klopp C."/>
            <person name="Cabau C."/>
            <person name="Louis A."/>
            <person name="Berthelot C."/>
            <person name="Parey E."/>
            <person name="Roest Crollius H."/>
            <person name="Montfort J."/>
            <person name="Robinson-Rechavi M."/>
            <person name="Bouchez O."/>
            <person name="Lampietro C."/>
            <person name="Lopez Roques C."/>
            <person name="Donnadieu C."/>
            <person name="Postlethwait J."/>
            <person name="Bobe J."/>
            <person name="Dillon D."/>
            <person name="Chandos A."/>
            <person name="von Hippel F."/>
            <person name="Guiguen Y."/>
        </authorList>
    </citation>
    <scope>NUCLEOTIDE SEQUENCE</scope>
    <source>
        <strain evidence="1">YG-Jan2019</strain>
    </source>
</reference>
<evidence type="ECO:0000313" key="2">
    <source>
        <dbReference type="Proteomes" id="UP001157502"/>
    </source>
</evidence>
<comment type="caution">
    <text evidence="1">The sequence shown here is derived from an EMBL/GenBank/DDBJ whole genome shotgun (WGS) entry which is preliminary data.</text>
</comment>
<proteinExistence type="predicted"/>
<dbReference type="EMBL" id="CM055744">
    <property type="protein sequence ID" value="KAJ7998968.1"/>
    <property type="molecule type" value="Genomic_DNA"/>
</dbReference>